<sequence length="240" mass="26276">MDSCFPPFAALSLRDNSNRKSGAGRNGSRPISAQVPPGGSEVPTEKIGKIEILQDLELFYIRQIAHNLKNMFNLHYAPTPLGVREQKRLNTAGLKAQWRPRLSTQDGLTRNNPLTSSLATRGPQVFGVDTVREQVVDKYSSSMVSLVLSVSSHLTALKSYQTKLYPYAAPHDLQKHVFIAAVTSDSRNLGIYLNVDCQKSSCELSVSTKEAMGLLYQGLIGGVACGAIQLEVSLRKLDPF</sequence>
<evidence type="ECO:0000256" key="1">
    <source>
        <dbReference type="SAM" id="MobiDB-lite"/>
    </source>
</evidence>
<dbReference type="AlphaFoldDB" id="A0A7R9CRE5"/>
<reference evidence="2" key="1">
    <citation type="submission" date="2020-11" db="EMBL/GenBank/DDBJ databases">
        <authorList>
            <person name="Tran Van P."/>
        </authorList>
    </citation>
    <scope>NUCLEOTIDE SEQUENCE</scope>
</reference>
<feature type="region of interest" description="Disordered" evidence="1">
    <location>
        <begin position="15"/>
        <end position="42"/>
    </location>
</feature>
<proteinExistence type="predicted"/>
<accession>A0A7R9CRE5</accession>
<dbReference type="EMBL" id="OC318248">
    <property type="protein sequence ID" value="CAD7401164.1"/>
    <property type="molecule type" value="Genomic_DNA"/>
</dbReference>
<evidence type="ECO:0000313" key="2">
    <source>
        <dbReference type="EMBL" id="CAD7401164.1"/>
    </source>
</evidence>
<gene>
    <name evidence="2" type="ORF">TCEB3V08_LOCUS5881</name>
</gene>
<organism evidence="2">
    <name type="scientific">Timema cristinae</name>
    <name type="common">Walking stick</name>
    <dbReference type="NCBI Taxonomy" id="61476"/>
    <lineage>
        <taxon>Eukaryota</taxon>
        <taxon>Metazoa</taxon>
        <taxon>Ecdysozoa</taxon>
        <taxon>Arthropoda</taxon>
        <taxon>Hexapoda</taxon>
        <taxon>Insecta</taxon>
        <taxon>Pterygota</taxon>
        <taxon>Neoptera</taxon>
        <taxon>Polyneoptera</taxon>
        <taxon>Phasmatodea</taxon>
        <taxon>Timematodea</taxon>
        <taxon>Timematoidea</taxon>
        <taxon>Timematidae</taxon>
        <taxon>Timema</taxon>
    </lineage>
</organism>
<name>A0A7R9CRE5_TIMCR</name>
<protein>
    <submittedName>
        <fullName evidence="2">Uncharacterized protein</fullName>
    </submittedName>
</protein>